<evidence type="ECO:0000313" key="2">
    <source>
        <dbReference type="EMBL" id="PZR16167.1"/>
    </source>
</evidence>
<feature type="compositionally biased region" description="Pro residues" evidence="1">
    <location>
        <begin position="119"/>
        <end position="160"/>
    </location>
</feature>
<evidence type="ECO:0000256" key="1">
    <source>
        <dbReference type="SAM" id="MobiDB-lite"/>
    </source>
</evidence>
<dbReference type="AlphaFoldDB" id="A0A2W5TQM0"/>
<sequence length="354" mass="36854">MFAVIVAAVTASTSISVAIDPDVSCVTVSSLGERLSRSGISIRQGASTLVAIHQRPTELIVEARNGATRFRRELKRANTCGAVERAVALLVSSWLRQLPQAERASVKSEAAPPIRRAEPAPPPVATRQPQPEPPPVTPETPEPEPPPVTPETPEPEPPPVVVAAPIETVVAADEPEAALGNAAARPTVDLAMLGGGTIGTTPDVAGAGTLAATIGFGRLGFGADLGFESIRAVDIAPARIETLSKWATLNGRVAFQPAQRLSLDLTVGLRVWHIGAVALNVENPTPASLWGIGGALSAGATLRIVSSISAELRVFTSLRHRHETFMLDNAGTVMTLQTLQGGVLLGISWRAVGS</sequence>
<dbReference type="Proteomes" id="UP000249061">
    <property type="component" value="Unassembled WGS sequence"/>
</dbReference>
<proteinExistence type="predicted"/>
<comment type="caution">
    <text evidence="2">The sequence shown here is derived from an EMBL/GenBank/DDBJ whole genome shotgun (WGS) entry which is preliminary data.</text>
</comment>
<accession>A0A2W5TQM0</accession>
<name>A0A2W5TQM0_9BACT</name>
<organism evidence="2 3">
    <name type="scientific">Archangium gephyra</name>
    <dbReference type="NCBI Taxonomy" id="48"/>
    <lineage>
        <taxon>Bacteria</taxon>
        <taxon>Pseudomonadati</taxon>
        <taxon>Myxococcota</taxon>
        <taxon>Myxococcia</taxon>
        <taxon>Myxococcales</taxon>
        <taxon>Cystobacterineae</taxon>
        <taxon>Archangiaceae</taxon>
        <taxon>Archangium</taxon>
    </lineage>
</organism>
<dbReference type="EMBL" id="QFQP01000004">
    <property type="protein sequence ID" value="PZR16167.1"/>
    <property type="molecule type" value="Genomic_DNA"/>
</dbReference>
<reference evidence="2 3" key="1">
    <citation type="submission" date="2017-08" db="EMBL/GenBank/DDBJ databases">
        <title>Infants hospitalized years apart are colonized by the same room-sourced microbial strains.</title>
        <authorList>
            <person name="Brooks B."/>
            <person name="Olm M.R."/>
            <person name="Firek B.A."/>
            <person name="Baker R."/>
            <person name="Thomas B.C."/>
            <person name="Morowitz M.J."/>
            <person name="Banfield J.F."/>
        </authorList>
    </citation>
    <scope>NUCLEOTIDE SEQUENCE [LARGE SCALE GENOMIC DNA]</scope>
    <source>
        <strain evidence="2">S2_003_000_R2_14</strain>
    </source>
</reference>
<protein>
    <submittedName>
        <fullName evidence="2">Uncharacterized protein</fullName>
    </submittedName>
</protein>
<feature type="region of interest" description="Disordered" evidence="1">
    <location>
        <begin position="101"/>
        <end position="160"/>
    </location>
</feature>
<evidence type="ECO:0000313" key="3">
    <source>
        <dbReference type="Proteomes" id="UP000249061"/>
    </source>
</evidence>
<gene>
    <name evidence="2" type="ORF">DI536_07735</name>
</gene>